<dbReference type="EMBL" id="VSRR010020902">
    <property type="protein sequence ID" value="MPC63509.1"/>
    <property type="molecule type" value="Genomic_DNA"/>
</dbReference>
<name>A0A5B7H0T3_PORTR</name>
<organism evidence="2 3">
    <name type="scientific">Portunus trituberculatus</name>
    <name type="common">Swimming crab</name>
    <name type="synonym">Neptunus trituberculatus</name>
    <dbReference type="NCBI Taxonomy" id="210409"/>
    <lineage>
        <taxon>Eukaryota</taxon>
        <taxon>Metazoa</taxon>
        <taxon>Ecdysozoa</taxon>
        <taxon>Arthropoda</taxon>
        <taxon>Crustacea</taxon>
        <taxon>Multicrustacea</taxon>
        <taxon>Malacostraca</taxon>
        <taxon>Eumalacostraca</taxon>
        <taxon>Eucarida</taxon>
        <taxon>Decapoda</taxon>
        <taxon>Pleocyemata</taxon>
        <taxon>Brachyura</taxon>
        <taxon>Eubrachyura</taxon>
        <taxon>Portunoidea</taxon>
        <taxon>Portunidae</taxon>
        <taxon>Portuninae</taxon>
        <taxon>Portunus</taxon>
    </lineage>
</organism>
<sequence length="112" mass="12345">MKLPADRPSAGDVVPEDDAATHVPRGYDGLARVEGKASQGPLANHVPERIVHASTAGKKLHHHHGYLTAQPYMFLHSLVLLQKKRNSSTAYLMRALSFPDLALPVRTISPWY</sequence>
<evidence type="ECO:0000313" key="2">
    <source>
        <dbReference type="EMBL" id="MPC63509.1"/>
    </source>
</evidence>
<proteinExistence type="predicted"/>
<protein>
    <submittedName>
        <fullName evidence="2">Uncharacterized protein</fullName>
    </submittedName>
</protein>
<accession>A0A5B7H0T3</accession>
<dbReference type="Proteomes" id="UP000324222">
    <property type="component" value="Unassembled WGS sequence"/>
</dbReference>
<keyword evidence="3" id="KW-1185">Reference proteome</keyword>
<evidence type="ECO:0000313" key="3">
    <source>
        <dbReference type="Proteomes" id="UP000324222"/>
    </source>
</evidence>
<comment type="caution">
    <text evidence="2">The sequence shown here is derived from an EMBL/GenBank/DDBJ whole genome shotgun (WGS) entry which is preliminary data.</text>
</comment>
<gene>
    <name evidence="2" type="ORF">E2C01_057606</name>
</gene>
<reference evidence="2 3" key="1">
    <citation type="submission" date="2019-05" db="EMBL/GenBank/DDBJ databases">
        <title>Another draft genome of Portunus trituberculatus and its Hox gene families provides insights of decapod evolution.</title>
        <authorList>
            <person name="Jeong J.-H."/>
            <person name="Song I."/>
            <person name="Kim S."/>
            <person name="Choi T."/>
            <person name="Kim D."/>
            <person name="Ryu S."/>
            <person name="Kim W."/>
        </authorList>
    </citation>
    <scope>NUCLEOTIDE SEQUENCE [LARGE SCALE GENOMIC DNA]</scope>
    <source>
        <tissue evidence="2">Muscle</tissue>
    </source>
</reference>
<dbReference type="AlphaFoldDB" id="A0A5B7H0T3"/>
<feature type="region of interest" description="Disordered" evidence="1">
    <location>
        <begin position="1"/>
        <end position="21"/>
    </location>
</feature>
<evidence type="ECO:0000256" key="1">
    <source>
        <dbReference type="SAM" id="MobiDB-lite"/>
    </source>
</evidence>